<keyword evidence="7" id="KW-1185">Reference proteome</keyword>
<feature type="domain" description="Aldehyde dehydrogenase" evidence="5">
    <location>
        <begin position="12"/>
        <end position="474"/>
    </location>
</feature>
<name>A0ABW0W0S6_9BACL</name>
<dbReference type="Proteomes" id="UP001596047">
    <property type="component" value="Unassembled WGS sequence"/>
</dbReference>
<evidence type="ECO:0000259" key="5">
    <source>
        <dbReference type="Pfam" id="PF00171"/>
    </source>
</evidence>
<evidence type="ECO:0000313" key="7">
    <source>
        <dbReference type="Proteomes" id="UP001596047"/>
    </source>
</evidence>
<dbReference type="Gene3D" id="3.40.309.10">
    <property type="entry name" value="Aldehyde Dehydrogenase, Chain A, domain 2"/>
    <property type="match status" value="1"/>
</dbReference>
<protein>
    <submittedName>
        <fullName evidence="6">Aldehyde dehydrogenase family protein</fullName>
    </submittedName>
</protein>
<evidence type="ECO:0000256" key="3">
    <source>
        <dbReference type="RuleBase" id="RU003345"/>
    </source>
</evidence>
<dbReference type="Pfam" id="PF00171">
    <property type="entry name" value="Aldedh"/>
    <property type="match status" value="1"/>
</dbReference>
<accession>A0ABW0W0S6</accession>
<dbReference type="EMBL" id="JBHSOW010000058">
    <property type="protein sequence ID" value="MFC5650569.1"/>
    <property type="molecule type" value="Genomic_DNA"/>
</dbReference>
<dbReference type="InterPro" id="IPR029510">
    <property type="entry name" value="Ald_DH_CS_GLU"/>
</dbReference>
<dbReference type="RefSeq" id="WP_379189133.1">
    <property type="nucleotide sequence ID" value="NZ_JBHSOW010000058.1"/>
</dbReference>
<proteinExistence type="inferred from homology"/>
<organism evidence="6 7">
    <name type="scientific">Paenibacillus solisilvae</name>
    <dbReference type="NCBI Taxonomy" id="2486751"/>
    <lineage>
        <taxon>Bacteria</taxon>
        <taxon>Bacillati</taxon>
        <taxon>Bacillota</taxon>
        <taxon>Bacilli</taxon>
        <taxon>Bacillales</taxon>
        <taxon>Paenibacillaceae</taxon>
        <taxon>Paenibacillus</taxon>
    </lineage>
</organism>
<dbReference type="PANTHER" id="PTHR11699">
    <property type="entry name" value="ALDEHYDE DEHYDROGENASE-RELATED"/>
    <property type="match status" value="1"/>
</dbReference>
<dbReference type="Gene3D" id="3.40.605.10">
    <property type="entry name" value="Aldehyde Dehydrogenase, Chain A, domain 1"/>
    <property type="match status" value="1"/>
</dbReference>
<evidence type="ECO:0000256" key="2">
    <source>
        <dbReference type="PROSITE-ProRule" id="PRU10007"/>
    </source>
</evidence>
<dbReference type="InterPro" id="IPR016163">
    <property type="entry name" value="Ald_DH_C"/>
</dbReference>
<evidence type="ECO:0000256" key="1">
    <source>
        <dbReference type="ARBA" id="ARBA00023002"/>
    </source>
</evidence>
<gene>
    <name evidence="6" type="ORF">ACFPYJ_15840</name>
</gene>
<evidence type="ECO:0000256" key="4">
    <source>
        <dbReference type="SAM" id="MobiDB-lite"/>
    </source>
</evidence>
<comment type="caution">
    <text evidence="6">The sequence shown here is derived from an EMBL/GenBank/DDBJ whole genome shotgun (WGS) entry which is preliminary data.</text>
</comment>
<dbReference type="InterPro" id="IPR016161">
    <property type="entry name" value="Ald_DH/histidinol_DH"/>
</dbReference>
<dbReference type="PROSITE" id="PS00687">
    <property type="entry name" value="ALDEHYDE_DEHYDR_GLU"/>
    <property type="match status" value="1"/>
</dbReference>
<dbReference type="InterPro" id="IPR016162">
    <property type="entry name" value="Ald_DH_N"/>
</dbReference>
<dbReference type="InterPro" id="IPR015590">
    <property type="entry name" value="Aldehyde_DH_dom"/>
</dbReference>
<reference evidence="7" key="1">
    <citation type="journal article" date="2019" name="Int. J. Syst. Evol. Microbiol.">
        <title>The Global Catalogue of Microorganisms (GCM) 10K type strain sequencing project: providing services to taxonomists for standard genome sequencing and annotation.</title>
        <authorList>
            <consortium name="The Broad Institute Genomics Platform"/>
            <consortium name="The Broad Institute Genome Sequencing Center for Infectious Disease"/>
            <person name="Wu L."/>
            <person name="Ma J."/>
        </authorList>
    </citation>
    <scope>NUCLEOTIDE SEQUENCE [LARGE SCALE GENOMIC DNA]</scope>
    <source>
        <strain evidence="7">CGMCC 1.3240</strain>
    </source>
</reference>
<feature type="active site" evidence="2">
    <location>
        <position position="249"/>
    </location>
</feature>
<feature type="region of interest" description="Disordered" evidence="4">
    <location>
        <begin position="443"/>
        <end position="463"/>
    </location>
</feature>
<sequence length="483" mass="51872">MDSYQNLIDGRWVAARSGRVLQDFNPSRNTEVLGEFPESDPIDMQDAVAAAAAAYPKWRSMSLVARGEILYRAADILTARANEISRDLSLEEGKTFPEAKGETMRAAALLRYYAGESRQETGHVYAATDPSTLLYTRQVPLGVVGIITPWNFPIAIPAWKIAPALVYGNTVVWKPAELTPLTAYHLTQALVDAGLPEGVLNVVYGQGSILGSALVADTRLQGISFTGSNGVGRSIAAVCAEKGTKFQLEMGGKNAVVVLSDADLDLAVEMTIRGAMRSTGQKCTATSRVIVEAPLVNAFSEALVERSRKLQVGDPLDSQTYLGPLASLNQKRTVLEYIQIGKREGARLATGGESIDMGGYFMSPAVFTDVDPGSRIATEEIFGPVVSVISAADANEAVSMVNRSNFGLSAAVFTRDIAKAMHFIEEVECGIVHVNSETAGAEPHVPFGGMKDSSSNSREQGKSAREFFTQVKTVYLDPPPMRL</sequence>
<dbReference type="SUPFAM" id="SSF53720">
    <property type="entry name" value="ALDH-like"/>
    <property type="match status" value="1"/>
</dbReference>
<evidence type="ECO:0000313" key="6">
    <source>
        <dbReference type="EMBL" id="MFC5650569.1"/>
    </source>
</evidence>
<keyword evidence="1 3" id="KW-0560">Oxidoreductase</keyword>
<comment type="similarity">
    <text evidence="3">Belongs to the aldehyde dehydrogenase family.</text>
</comment>